<keyword evidence="5" id="KW-1185">Reference proteome</keyword>
<name>A0A9Q0DK26_9TELE</name>
<reference evidence="4" key="1">
    <citation type="submission" date="2022-07" db="EMBL/GenBank/DDBJ databases">
        <title>Chromosome-level genome of Muraenolepis orangiensis.</title>
        <authorList>
            <person name="Kim J."/>
        </authorList>
    </citation>
    <scope>NUCLEOTIDE SEQUENCE</scope>
    <source>
        <strain evidence="4">KU_S4_2022</strain>
        <tissue evidence="4">Muscle</tissue>
    </source>
</reference>
<dbReference type="OrthoDB" id="6154436at2759"/>
<accession>A0A9Q0DK26</accession>
<sequence length="130" mass="14629">MLSCLVMVVIHPAEEAGLVRTMESVGLAPRPRGLLVLNCDLEPECVDWELRVTLQWIAASELGLSALYFSKSEENRASKFQNVVLLVSQKAWRVADLFAAVLQFCKLHEKAREEGRSPLSSLFDWLLETL</sequence>
<evidence type="ECO:0000313" key="5">
    <source>
        <dbReference type="Proteomes" id="UP001148018"/>
    </source>
</evidence>
<protein>
    <recommendedName>
        <fullName evidence="3">A-kinase anchor 110kDa C-terminal domain-containing protein</fullName>
    </recommendedName>
</protein>
<dbReference type="GO" id="GO:0005739">
    <property type="term" value="C:mitochondrion"/>
    <property type="evidence" value="ECO:0007669"/>
    <property type="project" value="TreeGrafter"/>
</dbReference>
<keyword evidence="2" id="KW-0597">Phosphoprotein</keyword>
<dbReference type="Proteomes" id="UP001148018">
    <property type="component" value="Unassembled WGS sequence"/>
</dbReference>
<comment type="caution">
    <text evidence="4">The sequence shown here is derived from an EMBL/GenBank/DDBJ whole genome shotgun (WGS) entry which is preliminary data.</text>
</comment>
<dbReference type="InterPro" id="IPR018292">
    <property type="entry name" value="AKAP_110_C"/>
</dbReference>
<evidence type="ECO:0000256" key="2">
    <source>
        <dbReference type="ARBA" id="ARBA00022553"/>
    </source>
</evidence>
<organism evidence="4 5">
    <name type="scientific">Muraenolepis orangiensis</name>
    <name type="common">Patagonian moray cod</name>
    <dbReference type="NCBI Taxonomy" id="630683"/>
    <lineage>
        <taxon>Eukaryota</taxon>
        <taxon>Metazoa</taxon>
        <taxon>Chordata</taxon>
        <taxon>Craniata</taxon>
        <taxon>Vertebrata</taxon>
        <taxon>Euteleostomi</taxon>
        <taxon>Actinopterygii</taxon>
        <taxon>Neopterygii</taxon>
        <taxon>Teleostei</taxon>
        <taxon>Neoteleostei</taxon>
        <taxon>Acanthomorphata</taxon>
        <taxon>Zeiogadaria</taxon>
        <taxon>Gadariae</taxon>
        <taxon>Gadiformes</taxon>
        <taxon>Muraenolepidoidei</taxon>
        <taxon>Muraenolepididae</taxon>
        <taxon>Muraenolepis</taxon>
    </lineage>
</organism>
<dbReference type="PANTHER" id="PTHR10226:SF7">
    <property type="entry name" value="A-KINASE ANCHOR PROTEIN SPHKAP"/>
    <property type="match status" value="1"/>
</dbReference>
<dbReference type="AlphaFoldDB" id="A0A9Q0DK26"/>
<dbReference type="EMBL" id="JANIIK010000114">
    <property type="protein sequence ID" value="KAJ3590115.1"/>
    <property type="molecule type" value="Genomic_DNA"/>
</dbReference>
<evidence type="ECO:0000259" key="3">
    <source>
        <dbReference type="Pfam" id="PF05716"/>
    </source>
</evidence>
<proteinExistence type="inferred from homology"/>
<dbReference type="InterPro" id="IPR008382">
    <property type="entry name" value="SPHK1-interactor_AKAP_110"/>
</dbReference>
<dbReference type="PANTHER" id="PTHR10226">
    <property type="entry name" value="A KINASE ANCHOR PROTEIN"/>
    <property type="match status" value="1"/>
</dbReference>
<feature type="domain" description="A-kinase anchor 110kDa C-terminal" evidence="3">
    <location>
        <begin position="35"/>
        <end position="128"/>
    </location>
</feature>
<dbReference type="GO" id="GO:0051018">
    <property type="term" value="F:protein kinase A binding"/>
    <property type="evidence" value="ECO:0007669"/>
    <property type="project" value="TreeGrafter"/>
</dbReference>
<evidence type="ECO:0000256" key="1">
    <source>
        <dbReference type="ARBA" id="ARBA00005764"/>
    </source>
</evidence>
<comment type="similarity">
    <text evidence="1">Belongs to the AKAP110 family.</text>
</comment>
<evidence type="ECO:0000313" key="4">
    <source>
        <dbReference type="EMBL" id="KAJ3590115.1"/>
    </source>
</evidence>
<dbReference type="Pfam" id="PF05716">
    <property type="entry name" value="AKAP_110"/>
    <property type="match status" value="1"/>
</dbReference>
<gene>
    <name evidence="4" type="ORF">NHX12_008069</name>
</gene>